<gene>
    <name evidence="1" type="ORF">HARCEL1_07885</name>
</gene>
<evidence type="ECO:0000313" key="2">
    <source>
        <dbReference type="Proteomes" id="UP000244727"/>
    </source>
</evidence>
<dbReference type="GeneID" id="36512418"/>
<evidence type="ECO:0000313" key="1">
    <source>
        <dbReference type="EMBL" id="AWB27633.1"/>
    </source>
</evidence>
<dbReference type="AlphaFoldDB" id="A0A2R4X1M4"/>
<reference evidence="1 2" key="1">
    <citation type="submission" date="2018-04" db="EMBL/GenBank/DDBJ databases">
        <title>Halococcoides cellulosivorans gen. nov., sp. nov., an extremely halophilic cellulose-utilizing haloarchaeon from hypersaline lakes.</title>
        <authorList>
            <person name="Sorokin D.Y."/>
            <person name="Toshchakov S.V."/>
            <person name="Samarov N.I."/>
            <person name="Korzhenkov A."/>
            <person name="Kublanov I.V."/>
        </authorList>
    </citation>
    <scope>NUCLEOTIDE SEQUENCE [LARGE SCALE GENOMIC DNA]</scope>
    <source>
        <strain evidence="1 2">HArcel1</strain>
    </source>
</reference>
<dbReference type="KEGG" id="harc:HARCEL1_07885"/>
<protein>
    <submittedName>
        <fullName evidence="1">Uncharacterized protein</fullName>
    </submittedName>
</protein>
<keyword evidence="2" id="KW-1185">Reference proteome</keyword>
<sequence length="108" mass="11805">MGIRPPQSDGVGDPDTVEFGIVAFDGLLSEADLTFPTDRDQVRATLAGRSIAVDPAGREVPVDDVLADLDDRTYESEGDLKNALHPIFEQRREEGVDLLARVRSWLGL</sequence>
<name>A0A2R4X1M4_9EURY</name>
<dbReference type="RefSeq" id="WP_108382096.1">
    <property type="nucleotide sequence ID" value="NZ_CP028858.1"/>
</dbReference>
<organism evidence="1 2">
    <name type="scientific">Halococcoides cellulosivorans</name>
    <dbReference type="NCBI Taxonomy" id="1679096"/>
    <lineage>
        <taxon>Archaea</taxon>
        <taxon>Methanobacteriati</taxon>
        <taxon>Methanobacteriota</taxon>
        <taxon>Stenosarchaea group</taxon>
        <taxon>Halobacteria</taxon>
        <taxon>Halobacteriales</taxon>
        <taxon>Haloarculaceae</taxon>
        <taxon>Halococcoides</taxon>
    </lineage>
</organism>
<accession>A0A2R4X1M4</accession>
<dbReference type="EMBL" id="CP028858">
    <property type="protein sequence ID" value="AWB27633.1"/>
    <property type="molecule type" value="Genomic_DNA"/>
</dbReference>
<proteinExistence type="predicted"/>
<dbReference type="Proteomes" id="UP000244727">
    <property type="component" value="Chromosome"/>
</dbReference>